<dbReference type="AlphaFoldDB" id="A0A1I4YDZ5"/>
<dbReference type="InterPro" id="IPR010827">
    <property type="entry name" value="BamA/TamA_POTRA"/>
</dbReference>
<dbReference type="EMBL" id="FOVP01000001">
    <property type="protein sequence ID" value="SFN36222.1"/>
    <property type="molecule type" value="Genomic_DNA"/>
</dbReference>
<evidence type="ECO:0000313" key="6">
    <source>
        <dbReference type="EMBL" id="SFN36222.1"/>
    </source>
</evidence>
<dbReference type="OrthoDB" id="9769707at2"/>
<comment type="subcellular location">
    <subcellularLocation>
        <location evidence="1">Membrane</location>
    </subcellularLocation>
</comment>
<dbReference type="Proteomes" id="UP000198599">
    <property type="component" value="Unassembled WGS sequence"/>
</dbReference>
<dbReference type="InterPro" id="IPR039910">
    <property type="entry name" value="D15-like"/>
</dbReference>
<dbReference type="PANTHER" id="PTHR12815">
    <property type="entry name" value="SORTING AND ASSEMBLY MACHINERY SAMM50 PROTEIN FAMILY MEMBER"/>
    <property type="match status" value="1"/>
</dbReference>
<feature type="domain" description="POTRA" evidence="5">
    <location>
        <begin position="225"/>
        <end position="284"/>
    </location>
</feature>
<evidence type="ECO:0000256" key="3">
    <source>
        <dbReference type="ARBA" id="ARBA00023136"/>
    </source>
</evidence>
<evidence type="ECO:0000256" key="1">
    <source>
        <dbReference type="ARBA" id="ARBA00004370"/>
    </source>
</evidence>
<keyword evidence="2" id="KW-0812">Transmembrane</keyword>
<reference evidence="7" key="1">
    <citation type="submission" date="2016-10" db="EMBL/GenBank/DDBJ databases">
        <authorList>
            <person name="Varghese N."/>
            <person name="Submissions S."/>
        </authorList>
    </citation>
    <scope>NUCLEOTIDE SEQUENCE [LARGE SCALE GENOMIC DNA]</scope>
    <source>
        <strain evidence="7">DSM 28463</strain>
    </source>
</reference>
<evidence type="ECO:0000259" key="5">
    <source>
        <dbReference type="Pfam" id="PF07244"/>
    </source>
</evidence>
<dbReference type="Gene3D" id="2.40.160.50">
    <property type="entry name" value="membrane protein fhac: a member of the omp85/tpsb transporter family"/>
    <property type="match status" value="1"/>
</dbReference>
<dbReference type="STRING" id="1005928.SAMN04487859_101144"/>
<evidence type="ECO:0000256" key="2">
    <source>
        <dbReference type="ARBA" id="ARBA00022452"/>
    </source>
</evidence>
<evidence type="ECO:0000259" key="4">
    <source>
        <dbReference type="Pfam" id="PF01103"/>
    </source>
</evidence>
<dbReference type="GO" id="GO:0019867">
    <property type="term" value="C:outer membrane"/>
    <property type="evidence" value="ECO:0007669"/>
    <property type="project" value="InterPro"/>
</dbReference>
<feature type="domain" description="Bacterial surface antigen (D15)" evidence="4">
    <location>
        <begin position="314"/>
        <end position="612"/>
    </location>
</feature>
<dbReference type="Pfam" id="PF07244">
    <property type="entry name" value="POTRA"/>
    <property type="match status" value="1"/>
</dbReference>
<dbReference type="PANTHER" id="PTHR12815:SF42">
    <property type="entry name" value="BACTERIAL SURFACE ANTIGEN (D15) DOMAIN-CONTAINING PROTEIN"/>
    <property type="match status" value="1"/>
</dbReference>
<evidence type="ECO:0000313" key="7">
    <source>
        <dbReference type="Proteomes" id="UP000198599"/>
    </source>
</evidence>
<sequence>MLSEPFNVAESHLKPSLFVALFTALLPFGAEGAEVTFTAPNASDKFTDRLRSASLSLSTAAREDSTAQDLLAAAQSDYARLIGVLYAEGYYGGVITIRVDGKEAANIPPLRAPAEIRQIDITVERHDKFLFGIARVAPVPPNAELPEKFATGKGARGDLIGEAARSGVSAWRDAGHAKADITDQSITADHADKTLDADIALSPGPRLRFGRFEIESPAPARRASRVRESRIRAIAGLPTGKTFSPEALNKSAARLRRTGAFRSVVVTEAETPNPDGTLDITTRVVDAKRRRVGAGAELSSLEGLTLTGFWLHRNLLGGAERLRFDAMVGGIGGNSGGEDFRLSGRFERPATITPDTSLFLLASIKEDNEPDYRERSIEIGGGFSHVFSKTLTAEAGISYLYSDIEDDLGSRSLQHLLLPLRATWDRRDNALNAKSGQFVDLSLKPFVGLEQDSGSGARLFADARTYHSFGAADGVTLAARAQLGSVAGADIREVPADMLFYSGGAGTVRGQSYQSLGVDLSPGVTVGGRSFMGFSGEVRADVTTSIQAVTFADTGFVGQDSFGTGKGEWHSGAGIGARYMTGVGPLRVDLATPLDGDAGRDFELYIGIGQAF</sequence>
<name>A0A1I4YDZ5_9RHOB</name>
<protein>
    <submittedName>
        <fullName evidence="6">Autotransporter secretion outer membrane protein TamA</fullName>
    </submittedName>
</protein>
<organism evidence="6 7">
    <name type="scientific">Roseovarius lutimaris</name>
    <dbReference type="NCBI Taxonomy" id="1005928"/>
    <lineage>
        <taxon>Bacteria</taxon>
        <taxon>Pseudomonadati</taxon>
        <taxon>Pseudomonadota</taxon>
        <taxon>Alphaproteobacteria</taxon>
        <taxon>Rhodobacterales</taxon>
        <taxon>Roseobacteraceae</taxon>
        <taxon>Roseovarius</taxon>
    </lineage>
</organism>
<keyword evidence="3" id="KW-0472">Membrane</keyword>
<gene>
    <name evidence="6" type="ORF">SAMN04487859_101144</name>
</gene>
<accession>A0A1I4YDZ5</accession>
<keyword evidence="2" id="KW-1134">Transmembrane beta strand</keyword>
<keyword evidence="7" id="KW-1185">Reference proteome</keyword>
<dbReference type="InterPro" id="IPR000184">
    <property type="entry name" value="Bac_surfAg_D15"/>
</dbReference>
<proteinExistence type="predicted"/>
<dbReference type="Gene3D" id="3.10.20.310">
    <property type="entry name" value="membrane protein fhac"/>
    <property type="match status" value="1"/>
</dbReference>
<dbReference type="Pfam" id="PF01103">
    <property type="entry name" value="Omp85"/>
    <property type="match status" value="1"/>
</dbReference>